<evidence type="ECO:0000313" key="2">
    <source>
        <dbReference type="Proteomes" id="UP000460157"/>
    </source>
</evidence>
<protein>
    <submittedName>
        <fullName evidence="1">Uncharacterized protein</fullName>
    </submittedName>
</protein>
<reference evidence="1 2" key="1">
    <citation type="submission" date="2019-12" db="EMBL/GenBank/DDBJ databases">
        <title>Nesterenkonia muleiensis sp. nov., a novel actinobacterium isolated from sap of Populus euphratica.</title>
        <authorList>
            <person name="Wang R."/>
        </authorList>
    </citation>
    <scope>NUCLEOTIDE SEQUENCE [LARGE SCALE GENOMIC DNA]</scope>
    <source>
        <strain evidence="1 2">F10</strain>
    </source>
</reference>
<evidence type="ECO:0000313" key="1">
    <source>
        <dbReference type="EMBL" id="MVT25124.1"/>
    </source>
</evidence>
<organism evidence="1 2">
    <name type="scientific">Nesterenkonia alkaliphila</name>
    <dbReference type="NCBI Taxonomy" id="1463631"/>
    <lineage>
        <taxon>Bacteria</taxon>
        <taxon>Bacillati</taxon>
        <taxon>Actinomycetota</taxon>
        <taxon>Actinomycetes</taxon>
        <taxon>Micrococcales</taxon>
        <taxon>Micrococcaceae</taxon>
        <taxon>Nesterenkonia</taxon>
    </lineage>
</organism>
<comment type="caution">
    <text evidence="1">The sequence shown here is derived from an EMBL/GenBank/DDBJ whole genome shotgun (WGS) entry which is preliminary data.</text>
</comment>
<dbReference type="OrthoDB" id="4794433at2"/>
<gene>
    <name evidence="1" type="ORF">GNZ21_01885</name>
</gene>
<proteinExistence type="predicted"/>
<dbReference type="RefSeq" id="WP_157320826.1">
    <property type="nucleotide sequence ID" value="NZ_BMFX01000005.1"/>
</dbReference>
<dbReference type="AlphaFoldDB" id="A0A7K1UFG6"/>
<sequence length="66" mass="7507">MVRSYDRKTDRAGADRPVRVRFVRREQIDAEKVAEVLIRLALRATGDGTATGQAGERLRDLLEPQR</sequence>
<dbReference type="Proteomes" id="UP000460157">
    <property type="component" value="Unassembled WGS sequence"/>
</dbReference>
<dbReference type="EMBL" id="WRPM01000011">
    <property type="protein sequence ID" value="MVT25124.1"/>
    <property type="molecule type" value="Genomic_DNA"/>
</dbReference>
<name>A0A7K1UFG6_9MICC</name>
<accession>A0A7K1UFG6</accession>
<keyword evidence="2" id="KW-1185">Reference proteome</keyword>